<evidence type="ECO:0000256" key="3">
    <source>
        <dbReference type="ARBA" id="ARBA00022475"/>
    </source>
</evidence>
<sequence length="239" mass="26965">MIHNMFSQGMRSIKDLQSLGMFAWCWNLRFLSMAGVFSALPKWMEFDPIGIESFKFHSNASQGQNPNSPRLIVDIAHNSFNGTVPVDCFWKCDAMMTSTDGEASGKKHLSFTVLSLDPIYYQDTMTVTIKGLDEILDTIRRLNALYMFNVSHNDFTGLIPPSIGNLSQLESLDMSWNKLTRDIPSTLTNLPFLSSFNLSYNQLEGRIPTGSQFQTFQQWRTLLGARGGHGLPAFKTFIN</sequence>
<evidence type="ECO:0000313" key="12">
    <source>
        <dbReference type="Proteomes" id="UP000235145"/>
    </source>
</evidence>
<evidence type="ECO:0000256" key="9">
    <source>
        <dbReference type="ARBA" id="ARBA00023170"/>
    </source>
</evidence>
<comment type="subcellular location">
    <subcellularLocation>
        <location evidence="1">Cell membrane</location>
        <topology evidence="1">Single-pass type I membrane protein</topology>
    </subcellularLocation>
</comment>
<accession>A0A9R1UYN0</accession>
<dbReference type="PANTHER" id="PTHR27004">
    <property type="entry name" value="RECEPTOR-LIKE PROTEIN 12 ISOFORM X1"/>
    <property type="match status" value="1"/>
</dbReference>
<dbReference type="EMBL" id="NBSK02000007">
    <property type="protein sequence ID" value="KAJ0195492.1"/>
    <property type="molecule type" value="Genomic_DNA"/>
</dbReference>
<comment type="caution">
    <text evidence="11">The sequence shown here is derived from an EMBL/GenBank/DDBJ whole genome shotgun (WGS) entry which is preliminary data.</text>
</comment>
<dbReference type="PANTHER" id="PTHR27004:SF470">
    <property type="entry name" value="RECEPTOR-LIKE PROTEIN 43"/>
    <property type="match status" value="1"/>
</dbReference>
<dbReference type="Pfam" id="PF13855">
    <property type="entry name" value="LRR_8"/>
    <property type="match status" value="1"/>
</dbReference>
<keyword evidence="9" id="KW-0675">Receptor</keyword>
<comment type="similarity">
    <text evidence="2">Belongs to the RLP family.</text>
</comment>
<keyword evidence="4" id="KW-0433">Leucine-rich repeat</keyword>
<evidence type="ECO:0000256" key="8">
    <source>
        <dbReference type="ARBA" id="ARBA00023136"/>
    </source>
</evidence>
<evidence type="ECO:0000256" key="1">
    <source>
        <dbReference type="ARBA" id="ARBA00004251"/>
    </source>
</evidence>
<evidence type="ECO:0000256" key="6">
    <source>
        <dbReference type="ARBA" id="ARBA00022737"/>
    </source>
</evidence>
<keyword evidence="12" id="KW-1185">Reference proteome</keyword>
<dbReference type="Proteomes" id="UP000235145">
    <property type="component" value="Unassembled WGS sequence"/>
</dbReference>
<evidence type="ECO:0008006" key="13">
    <source>
        <dbReference type="Google" id="ProtNLM"/>
    </source>
</evidence>
<keyword evidence="6" id="KW-0677">Repeat</keyword>
<dbReference type="FunFam" id="3.80.10.10:FF:000383">
    <property type="entry name" value="Leucine-rich repeat receptor protein kinase EMS1"/>
    <property type="match status" value="1"/>
</dbReference>
<keyword evidence="3" id="KW-1003">Cell membrane</keyword>
<dbReference type="GO" id="GO:0005886">
    <property type="term" value="C:plasma membrane"/>
    <property type="evidence" value="ECO:0007669"/>
    <property type="project" value="UniProtKB-SubCell"/>
</dbReference>
<dbReference type="InterPro" id="IPR001611">
    <property type="entry name" value="Leu-rich_rpt"/>
</dbReference>
<dbReference type="SUPFAM" id="SSF52058">
    <property type="entry name" value="L domain-like"/>
    <property type="match status" value="1"/>
</dbReference>
<reference evidence="11 12" key="1">
    <citation type="journal article" date="2017" name="Nat. Commun.">
        <title>Genome assembly with in vitro proximity ligation data and whole-genome triplication in lettuce.</title>
        <authorList>
            <person name="Reyes-Chin-Wo S."/>
            <person name="Wang Z."/>
            <person name="Yang X."/>
            <person name="Kozik A."/>
            <person name="Arikit S."/>
            <person name="Song C."/>
            <person name="Xia L."/>
            <person name="Froenicke L."/>
            <person name="Lavelle D.O."/>
            <person name="Truco M.J."/>
            <person name="Xia R."/>
            <person name="Zhu S."/>
            <person name="Xu C."/>
            <person name="Xu H."/>
            <person name="Xu X."/>
            <person name="Cox K."/>
            <person name="Korf I."/>
            <person name="Meyers B.C."/>
            <person name="Michelmore R.W."/>
        </authorList>
    </citation>
    <scope>NUCLEOTIDE SEQUENCE [LARGE SCALE GENOMIC DNA]</scope>
    <source>
        <strain evidence="12">cv. Salinas</strain>
        <tissue evidence="11">Seedlings</tissue>
    </source>
</reference>
<keyword evidence="5" id="KW-0812">Transmembrane</keyword>
<keyword evidence="10" id="KW-0325">Glycoprotein</keyword>
<dbReference type="InterPro" id="IPR032675">
    <property type="entry name" value="LRR_dom_sf"/>
</dbReference>
<gene>
    <name evidence="11" type="ORF">LSAT_V11C700373080</name>
</gene>
<organism evidence="11 12">
    <name type="scientific">Lactuca sativa</name>
    <name type="common">Garden lettuce</name>
    <dbReference type="NCBI Taxonomy" id="4236"/>
    <lineage>
        <taxon>Eukaryota</taxon>
        <taxon>Viridiplantae</taxon>
        <taxon>Streptophyta</taxon>
        <taxon>Embryophyta</taxon>
        <taxon>Tracheophyta</taxon>
        <taxon>Spermatophyta</taxon>
        <taxon>Magnoliopsida</taxon>
        <taxon>eudicotyledons</taxon>
        <taxon>Gunneridae</taxon>
        <taxon>Pentapetalae</taxon>
        <taxon>asterids</taxon>
        <taxon>campanulids</taxon>
        <taxon>Asterales</taxon>
        <taxon>Asteraceae</taxon>
        <taxon>Cichorioideae</taxon>
        <taxon>Cichorieae</taxon>
        <taxon>Lactucinae</taxon>
        <taxon>Lactuca</taxon>
    </lineage>
</organism>
<evidence type="ECO:0000313" key="11">
    <source>
        <dbReference type="EMBL" id="KAJ0195492.1"/>
    </source>
</evidence>
<keyword evidence="7" id="KW-1133">Transmembrane helix</keyword>
<evidence type="ECO:0000256" key="2">
    <source>
        <dbReference type="ARBA" id="ARBA00009592"/>
    </source>
</evidence>
<evidence type="ECO:0000256" key="7">
    <source>
        <dbReference type="ARBA" id="ARBA00022989"/>
    </source>
</evidence>
<evidence type="ECO:0000256" key="10">
    <source>
        <dbReference type="ARBA" id="ARBA00023180"/>
    </source>
</evidence>
<proteinExistence type="inferred from homology"/>
<evidence type="ECO:0000256" key="4">
    <source>
        <dbReference type="ARBA" id="ARBA00022614"/>
    </source>
</evidence>
<keyword evidence="8" id="KW-0472">Membrane</keyword>
<evidence type="ECO:0000256" key="5">
    <source>
        <dbReference type="ARBA" id="ARBA00022692"/>
    </source>
</evidence>
<dbReference type="AlphaFoldDB" id="A0A9R1UYN0"/>
<name>A0A9R1UYN0_LACSA</name>
<protein>
    <recommendedName>
        <fullName evidence="13">Leucine-rich repeat-containing N-terminal plant-type domain-containing protein</fullName>
    </recommendedName>
</protein>
<dbReference type="Gene3D" id="3.80.10.10">
    <property type="entry name" value="Ribonuclease Inhibitor"/>
    <property type="match status" value="1"/>
</dbReference>